<evidence type="ECO:0000313" key="3">
    <source>
        <dbReference type="EMBL" id="SVE14421.1"/>
    </source>
</evidence>
<evidence type="ECO:0000256" key="1">
    <source>
        <dbReference type="SAM" id="MobiDB-lite"/>
    </source>
</evidence>
<keyword evidence="2" id="KW-0472">Membrane</keyword>
<gene>
    <name evidence="3" type="ORF">METZ01_LOCUS467275</name>
</gene>
<feature type="compositionally biased region" description="Polar residues" evidence="1">
    <location>
        <begin position="122"/>
        <end position="138"/>
    </location>
</feature>
<accession>A0A383B3G0</accession>
<organism evidence="3">
    <name type="scientific">marine metagenome</name>
    <dbReference type="NCBI Taxonomy" id="408172"/>
    <lineage>
        <taxon>unclassified sequences</taxon>
        <taxon>metagenomes</taxon>
        <taxon>ecological metagenomes</taxon>
    </lineage>
</organism>
<name>A0A383B3G0_9ZZZZ</name>
<dbReference type="EMBL" id="UINC01197110">
    <property type="protein sequence ID" value="SVE14421.1"/>
    <property type="molecule type" value="Genomic_DNA"/>
</dbReference>
<reference evidence="3" key="1">
    <citation type="submission" date="2018-05" db="EMBL/GenBank/DDBJ databases">
        <authorList>
            <person name="Lanie J.A."/>
            <person name="Ng W.-L."/>
            <person name="Kazmierczak K.M."/>
            <person name="Andrzejewski T.M."/>
            <person name="Davidsen T.M."/>
            <person name="Wayne K.J."/>
            <person name="Tettelin H."/>
            <person name="Glass J.I."/>
            <person name="Rusch D."/>
            <person name="Podicherti R."/>
            <person name="Tsui H.-C.T."/>
            <person name="Winkler M.E."/>
        </authorList>
    </citation>
    <scope>NUCLEOTIDE SEQUENCE</scope>
</reference>
<feature type="region of interest" description="Disordered" evidence="1">
    <location>
        <begin position="122"/>
        <end position="144"/>
    </location>
</feature>
<feature type="region of interest" description="Disordered" evidence="1">
    <location>
        <begin position="45"/>
        <end position="103"/>
    </location>
</feature>
<sequence>MESLSRYFLGHKHRAATLGAGTLFLAIGIFVSLWLTGPYGSPGPTLDLDQAPGIGSKADQHERPLSPPAGNPTADQAPGGTVRPPKRTVAAHRQEDVEPLDNGAAYQVSVMKDLTDQANVSDSAQLRVQRGKTQPQGTSGDGATLRDSAELLVHDASGNVKQRETVR</sequence>
<keyword evidence="2" id="KW-0812">Transmembrane</keyword>
<keyword evidence="2" id="KW-1133">Transmembrane helix</keyword>
<proteinExistence type="predicted"/>
<dbReference type="AlphaFoldDB" id="A0A383B3G0"/>
<evidence type="ECO:0000256" key="2">
    <source>
        <dbReference type="SAM" id="Phobius"/>
    </source>
</evidence>
<feature type="transmembrane region" description="Helical" evidence="2">
    <location>
        <begin position="15"/>
        <end position="35"/>
    </location>
</feature>
<protein>
    <submittedName>
        <fullName evidence="3">Uncharacterized protein</fullName>
    </submittedName>
</protein>